<evidence type="ECO:0000313" key="3">
    <source>
        <dbReference type="Proteomes" id="UP000199207"/>
    </source>
</evidence>
<proteinExistence type="predicted"/>
<accession>A0A1I1S0Z8</accession>
<feature type="domain" description="Glycosyltransferase 2-like" evidence="1">
    <location>
        <begin position="48"/>
        <end position="125"/>
    </location>
</feature>
<dbReference type="Pfam" id="PF00535">
    <property type="entry name" value="Glycos_transf_2"/>
    <property type="match status" value="1"/>
</dbReference>
<evidence type="ECO:0000259" key="1">
    <source>
        <dbReference type="Pfam" id="PF00535"/>
    </source>
</evidence>
<dbReference type="CDD" id="cd00761">
    <property type="entry name" value="Glyco_tranf_GTA_type"/>
    <property type="match status" value="1"/>
</dbReference>
<dbReference type="Gene3D" id="3.90.550.10">
    <property type="entry name" value="Spore Coat Polysaccharide Biosynthesis Protein SpsA, Chain A"/>
    <property type="match status" value="1"/>
</dbReference>
<evidence type="ECO:0000313" key="2">
    <source>
        <dbReference type="EMBL" id="SFD40264.1"/>
    </source>
</evidence>
<sequence length="258" mass="28036">MTERALLTVAFSTLLERAPGISAEGIGPETEVLVCVQGGQLGQLPRLPQARVVPVPGRGVAKSRNAAIAHATGRYLLFCDDDVVIDPEGIAAGIRHLQQTGHALALGRAVDPSGVMRKKYPRSVTRLTLYNSAKAATYEMLVDLDQIRAKDLWFDERFGAGAPLHLGDEYIFISDLLRAGLSGDAVPEIFGRHPVVSSGSRWGTPEDSHARAVAINRVFGDRALWARVAFGLKNRDSLGHWRLLMSFIGNRTRPPRGV</sequence>
<dbReference type="Proteomes" id="UP000199207">
    <property type="component" value="Unassembled WGS sequence"/>
</dbReference>
<dbReference type="SUPFAM" id="SSF53448">
    <property type="entry name" value="Nucleotide-diphospho-sugar transferases"/>
    <property type="match status" value="1"/>
</dbReference>
<reference evidence="2 3" key="1">
    <citation type="submission" date="2016-10" db="EMBL/GenBank/DDBJ databases">
        <authorList>
            <person name="de Groot N.N."/>
        </authorList>
    </citation>
    <scope>NUCLEOTIDE SEQUENCE [LARGE SCALE GENOMIC DNA]</scope>
    <source>
        <strain evidence="2 3">CGMCC 4.5739</strain>
    </source>
</reference>
<protein>
    <submittedName>
        <fullName evidence="2">Glycosyl transferase family 2</fullName>
    </submittedName>
</protein>
<dbReference type="InterPro" id="IPR001173">
    <property type="entry name" value="Glyco_trans_2-like"/>
</dbReference>
<dbReference type="STRING" id="910347.SAMN05421773_114134"/>
<gene>
    <name evidence="2" type="ORF">SAMN05421773_114134</name>
</gene>
<keyword evidence="2" id="KW-0808">Transferase</keyword>
<dbReference type="AlphaFoldDB" id="A0A1I1S0Z8"/>
<dbReference type="InterPro" id="IPR029044">
    <property type="entry name" value="Nucleotide-diphossugar_trans"/>
</dbReference>
<dbReference type="EMBL" id="FOLM01000014">
    <property type="protein sequence ID" value="SFD40264.1"/>
    <property type="molecule type" value="Genomic_DNA"/>
</dbReference>
<keyword evidence="3" id="KW-1185">Reference proteome</keyword>
<name>A0A1I1S0Z8_9ACTN</name>
<organism evidence="2 3">
    <name type="scientific">Streptomyces aidingensis</name>
    <dbReference type="NCBI Taxonomy" id="910347"/>
    <lineage>
        <taxon>Bacteria</taxon>
        <taxon>Bacillati</taxon>
        <taxon>Actinomycetota</taxon>
        <taxon>Actinomycetes</taxon>
        <taxon>Kitasatosporales</taxon>
        <taxon>Streptomycetaceae</taxon>
        <taxon>Streptomyces</taxon>
    </lineage>
</organism>
<dbReference type="GO" id="GO:0016740">
    <property type="term" value="F:transferase activity"/>
    <property type="evidence" value="ECO:0007669"/>
    <property type="project" value="UniProtKB-KW"/>
</dbReference>
<dbReference type="RefSeq" id="WP_175541530.1">
    <property type="nucleotide sequence ID" value="NZ_FOLM01000014.1"/>
</dbReference>